<evidence type="ECO:0000313" key="2">
    <source>
        <dbReference type="EMBL" id="GBO00506.1"/>
    </source>
</evidence>
<dbReference type="AlphaFoldDB" id="A0A4Y2TN39"/>
<gene>
    <name evidence="2" type="ORF">AVEN_4392_1</name>
</gene>
<evidence type="ECO:0000313" key="3">
    <source>
        <dbReference type="Proteomes" id="UP000499080"/>
    </source>
</evidence>
<evidence type="ECO:0000256" key="1">
    <source>
        <dbReference type="SAM" id="SignalP"/>
    </source>
</evidence>
<evidence type="ECO:0008006" key="4">
    <source>
        <dbReference type="Google" id="ProtNLM"/>
    </source>
</evidence>
<keyword evidence="1" id="KW-0732">Signal</keyword>
<keyword evidence="3" id="KW-1185">Reference proteome</keyword>
<dbReference type="EMBL" id="BGPR01028993">
    <property type="protein sequence ID" value="GBO00506.1"/>
    <property type="molecule type" value="Genomic_DNA"/>
</dbReference>
<proteinExistence type="predicted"/>
<accession>A0A4Y2TN39</accession>
<feature type="signal peptide" evidence="1">
    <location>
        <begin position="1"/>
        <end position="18"/>
    </location>
</feature>
<feature type="chain" id="PRO_5021441058" description="Secreted protein" evidence="1">
    <location>
        <begin position="19"/>
        <end position="120"/>
    </location>
</feature>
<reference evidence="2 3" key="1">
    <citation type="journal article" date="2019" name="Sci. Rep.">
        <title>Orb-weaving spider Araneus ventricosus genome elucidates the spidroin gene catalogue.</title>
        <authorList>
            <person name="Kono N."/>
            <person name="Nakamura H."/>
            <person name="Ohtoshi R."/>
            <person name="Moran D.A.P."/>
            <person name="Shinohara A."/>
            <person name="Yoshida Y."/>
            <person name="Fujiwara M."/>
            <person name="Mori M."/>
            <person name="Tomita M."/>
            <person name="Arakawa K."/>
        </authorList>
    </citation>
    <scope>NUCLEOTIDE SEQUENCE [LARGE SCALE GENOMIC DNA]</scope>
</reference>
<sequence length="120" mass="13682">MQFPVLFAIGAFIGTAYCDSGCFFPIFSDCSRTVVEDGVPEWQPPTLYGSFVIDQCHVVHTVLTSLIGCCINETFTDVNRKNPKYTPVYKLEEYVPGIWTMEERRGNAFLEAEQRGFLFY</sequence>
<comment type="caution">
    <text evidence="2">The sequence shown here is derived from an EMBL/GenBank/DDBJ whole genome shotgun (WGS) entry which is preliminary data.</text>
</comment>
<organism evidence="2 3">
    <name type="scientific">Araneus ventricosus</name>
    <name type="common">Orbweaver spider</name>
    <name type="synonym">Epeira ventricosa</name>
    <dbReference type="NCBI Taxonomy" id="182803"/>
    <lineage>
        <taxon>Eukaryota</taxon>
        <taxon>Metazoa</taxon>
        <taxon>Ecdysozoa</taxon>
        <taxon>Arthropoda</taxon>
        <taxon>Chelicerata</taxon>
        <taxon>Arachnida</taxon>
        <taxon>Araneae</taxon>
        <taxon>Araneomorphae</taxon>
        <taxon>Entelegynae</taxon>
        <taxon>Araneoidea</taxon>
        <taxon>Araneidae</taxon>
        <taxon>Araneus</taxon>
    </lineage>
</organism>
<dbReference type="Proteomes" id="UP000499080">
    <property type="component" value="Unassembled WGS sequence"/>
</dbReference>
<protein>
    <recommendedName>
        <fullName evidence="4">Secreted protein</fullName>
    </recommendedName>
</protein>
<name>A0A4Y2TN39_ARAVE</name>